<dbReference type="GO" id="GO:0003755">
    <property type="term" value="F:peptidyl-prolyl cis-trans isomerase activity"/>
    <property type="evidence" value="ECO:0007669"/>
    <property type="project" value="UniProtKB-EC"/>
</dbReference>
<dbReference type="RefSeq" id="XP_004029959.1">
    <property type="nucleotide sequence ID" value="XM_004029911.1"/>
</dbReference>
<gene>
    <name evidence="3" type="ORF">IMG5_169860</name>
</gene>
<reference evidence="3 4" key="1">
    <citation type="submission" date="2011-07" db="EMBL/GenBank/DDBJ databases">
        <authorList>
            <person name="Coyne R."/>
            <person name="Brami D."/>
            <person name="Johnson J."/>
            <person name="Hostetler J."/>
            <person name="Hannick L."/>
            <person name="Clark T."/>
            <person name="Cassidy-Hanley D."/>
            <person name="Inman J."/>
        </authorList>
    </citation>
    <scope>NUCLEOTIDE SEQUENCE [LARGE SCALE GENOMIC DNA]</scope>
    <source>
        <strain evidence="3 4">G5</strain>
    </source>
</reference>
<proteinExistence type="predicted"/>
<evidence type="ECO:0000259" key="2">
    <source>
        <dbReference type="PROSITE" id="PS50812"/>
    </source>
</evidence>
<dbReference type="InParanoid" id="G0R1D8"/>
<protein>
    <submittedName>
        <fullName evidence="3">Pwwp domain protein</fullName>
        <ecNumber evidence="3">5.2.1.8</ecNumber>
    </submittedName>
</protein>
<feature type="domain" description="PWWP" evidence="2">
    <location>
        <begin position="68"/>
        <end position="118"/>
    </location>
</feature>
<evidence type="ECO:0000256" key="1">
    <source>
        <dbReference type="SAM" id="Phobius"/>
    </source>
</evidence>
<dbReference type="OrthoDB" id="62853at2759"/>
<dbReference type="AlphaFoldDB" id="G0R1D8"/>
<dbReference type="Proteomes" id="UP000008983">
    <property type="component" value="Unassembled WGS sequence"/>
</dbReference>
<dbReference type="Gene3D" id="2.30.30.140">
    <property type="match status" value="1"/>
</dbReference>
<evidence type="ECO:0000313" key="4">
    <source>
        <dbReference type="Proteomes" id="UP000008983"/>
    </source>
</evidence>
<dbReference type="CDD" id="cd05162">
    <property type="entry name" value="PWWP"/>
    <property type="match status" value="1"/>
</dbReference>
<sequence>TSLWFQNKTDQLIIEVQIDINIVLNLQFLMKKKKYKNQRFNQMKQNNEKKIQIITNKNKMSSQKAIKKNQVVWAKLKGYPWWPSFVQFVGKQEIIVNFLGENSHATLKFDQVQDFKQYYNQNVKGMNIKNKKLINAIYAGQRIIEGKSTFEQEQKNVIDKNNNQVFFLLFSNKHQKILNRIKKILIILLNQLLRISICILLLIKQVLQQLKIFKIKKKAIKSKLKKIKLKNLNIQITQKLDKKHTANFKIKIKAKKITKKIKQNFKYQMKIQTFLT</sequence>
<organism evidence="3 4">
    <name type="scientific">Ichthyophthirius multifiliis</name>
    <name type="common">White spot disease agent</name>
    <name type="synonym">Ich</name>
    <dbReference type="NCBI Taxonomy" id="5932"/>
    <lineage>
        <taxon>Eukaryota</taxon>
        <taxon>Sar</taxon>
        <taxon>Alveolata</taxon>
        <taxon>Ciliophora</taxon>
        <taxon>Intramacronucleata</taxon>
        <taxon>Oligohymenophorea</taxon>
        <taxon>Hymenostomatida</taxon>
        <taxon>Ophryoglenina</taxon>
        <taxon>Ichthyophthirius</taxon>
    </lineage>
</organism>
<keyword evidence="3" id="KW-0413">Isomerase</keyword>
<keyword evidence="4" id="KW-1185">Reference proteome</keyword>
<keyword evidence="1" id="KW-0812">Transmembrane</keyword>
<dbReference type="EC" id="5.2.1.8" evidence="3"/>
<dbReference type="SUPFAM" id="SSF63748">
    <property type="entry name" value="Tudor/PWWP/MBT"/>
    <property type="match status" value="1"/>
</dbReference>
<name>G0R1D8_ICHMU</name>
<keyword evidence="1" id="KW-0472">Membrane</keyword>
<dbReference type="STRING" id="857967.G0R1D8"/>
<dbReference type="EMBL" id="GL984214">
    <property type="protein sequence ID" value="EGR28723.1"/>
    <property type="molecule type" value="Genomic_DNA"/>
</dbReference>
<accession>G0R1D8</accession>
<feature type="non-terminal residue" evidence="3">
    <location>
        <position position="1"/>
    </location>
</feature>
<keyword evidence="1" id="KW-1133">Transmembrane helix</keyword>
<dbReference type="PROSITE" id="PS50812">
    <property type="entry name" value="PWWP"/>
    <property type="match status" value="1"/>
</dbReference>
<dbReference type="eggNOG" id="ENOG502R2CQ">
    <property type="taxonomic scope" value="Eukaryota"/>
</dbReference>
<dbReference type="InterPro" id="IPR000313">
    <property type="entry name" value="PWWP_dom"/>
</dbReference>
<evidence type="ECO:0000313" key="3">
    <source>
        <dbReference type="EMBL" id="EGR28723.1"/>
    </source>
</evidence>
<dbReference type="Pfam" id="PF00855">
    <property type="entry name" value="PWWP"/>
    <property type="match status" value="1"/>
</dbReference>
<feature type="transmembrane region" description="Helical" evidence="1">
    <location>
        <begin position="184"/>
        <end position="203"/>
    </location>
</feature>
<dbReference type="GeneID" id="14904807"/>